<evidence type="ECO:0000313" key="7">
    <source>
        <dbReference type="Proteomes" id="UP000201646"/>
    </source>
</evidence>
<evidence type="ECO:0000256" key="2">
    <source>
        <dbReference type="ARBA" id="ARBA00022670"/>
    </source>
</evidence>
<accession>A0A0K2FHL6</accession>
<organism evidence="6 7">
    <name type="scientific">Achromobacter phage phiAxp-2</name>
    <dbReference type="NCBI Taxonomy" id="1664246"/>
    <lineage>
        <taxon>Viruses</taxon>
        <taxon>Duplodnaviria</taxon>
        <taxon>Heunggongvirae</taxon>
        <taxon>Uroviricota</taxon>
        <taxon>Caudoviricetes</taxon>
        <taxon>Casjensviridae</taxon>
        <taxon>Fengtaivirus</taxon>
        <taxon>Fengtaivirus Axp2</taxon>
    </lineage>
</organism>
<proteinExistence type="inferred from homology"/>
<evidence type="ECO:0000256" key="4">
    <source>
        <dbReference type="ARBA" id="ARBA00022825"/>
    </source>
</evidence>
<dbReference type="Proteomes" id="UP000201646">
    <property type="component" value="Segment"/>
</dbReference>
<evidence type="ECO:0000313" key="6">
    <source>
        <dbReference type="EMBL" id="ALA45455.1"/>
    </source>
</evidence>
<evidence type="ECO:0000256" key="3">
    <source>
        <dbReference type="ARBA" id="ARBA00022801"/>
    </source>
</evidence>
<dbReference type="GeneID" id="26798898"/>
<evidence type="ECO:0000256" key="1">
    <source>
        <dbReference type="ARBA" id="ARBA00008683"/>
    </source>
</evidence>
<name>A0A0K2FHL6_9CAUD</name>
<dbReference type="GO" id="GO:0008236">
    <property type="term" value="F:serine-type peptidase activity"/>
    <property type="evidence" value="ECO:0007669"/>
    <property type="project" value="UniProtKB-KW"/>
</dbReference>
<dbReference type="PANTHER" id="PTHR33209:SF1">
    <property type="entry name" value="PEPTIDASE S49 DOMAIN-CONTAINING PROTEIN"/>
    <property type="match status" value="1"/>
</dbReference>
<feature type="domain" description="Peptidase S49" evidence="5">
    <location>
        <begin position="143"/>
        <end position="286"/>
    </location>
</feature>
<dbReference type="InterPro" id="IPR029045">
    <property type="entry name" value="ClpP/crotonase-like_dom_sf"/>
</dbReference>
<evidence type="ECO:0000259" key="5">
    <source>
        <dbReference type="Pfam" id="PF01343"/>
    </source>
</evidence>
<keyword evidence="3" id="KW-0378">Hydrolase</keyword>
<protein>
    <submittedName>
        <fullName evidence="6">36K type signal peptide peptidase SppA</fullName>
    </submittedName>
</protein>
<dbReference type="CDD" id="cd07022">
    <property type="entry name" value="S49_Sppa_36K_type"/>
    <property type="match status" value="1"/>
</dbReference>
<dbReference type="PANTHER" id="PTHR33209">
    <property type="entry name" value="PROTEASE 4"/>
    <property type="match status" value="1"/>
</dbReference>
<keyword evidence="7" id="KW-1185">Reference proteome</keyword>
<dbReference type="RefSeq" id="YP_009226433.1">
    <property type="nucleotide sequence ID" value="NC_029106.1"/>
</dbReference>
<dbReference type="Pfam" id="PF01343">
    <property type="entry name" value="Peptidase_S49"/>
    <property type="match status" value="1"/>
</dbReference>
<reference evidence="6" key="1">
    <citation type="submission" date="2015-09" db="EMBL/GenBank/DDBJ databases">
        <authorList>
            <person name="Zhao X."/>
        </authorList>
    </citation>
    <scope>NUCLEOTIDE SEQUENCE</scope>
</reference>
<gene>
    <name evidence="6" type="ORF">ADP64_000015</name>
</gene>
<keyword evidence="2" id="KW-0645">Protease</keyword>
<dbReference type="KEGG" id="vg:26798898"/>
<dbReference type="InterPro" id="IPR033855">
    <property type="entry name" value="Protein_C"/>
</dbReference>
<dbReference type="SUPFAM" id="SSF52096">
    <property type="entry name" value="ClpP/crotonase"/>
    <property type="match status" value="1"/>
</dbReference>
<dbReference type="InterPro" id="IPR002142">
    <property type="entry name" value="Peptidase_S49"/>
</dbReference>
<dbReference type="GO" id="GO:0006508">
    <property type="term" value="P:proteolysis"/>
    <property type="evidence" value="ECO:0007669"/>
    <property type="project" value="UniProtKB-KW"/>
</dbReference>
<sequence length="459" mass="47178">MSHRAVMNALDRLHHREVLLFPVDVSRFQSGLESLAALTFEQGEAQMLETRKELSMSYGSTEADAPRKPFAFANGLAVIPIHGSLLNRFSGSYGGATGYNFIRSQMRAALADDDVKGIVFDINSPGGEAAGCFELASEIMESRSVKPSLALVDTLCASAAYALGSAASKMTVVRSAVVGSIGVLTMHADVSTLLDNLGIKISLIHSGKHKVDGNPLEPLPDEVRKDIQANIDELRAEFVSTVAKQRGLEEKAVFDTEAKTYRGKKAVEMGLADSVASVQEAVSSFMSALPGATSMESSNMQTAQQAAAAPVAAAPAQAATPAVPAAAAAAAAPATPAAPVLDASAIQAAEQQRIKEIMSLEGAAANQSLANHLAFNTRMSVEDAKGMLAASKPAAPAAPAATAPNPLDAAMAAHTGGKPVAPADVASGDKAGASGANTEVLAQFDASWFGATGRKPKAA</sequence>
<keyword evidence="4" id="KW-0720">Serine protease</keyword>
<dbReference type="Gene3D" id="6.20.330.10">
    <property type="match status" value="1"/>
</dbReference>
<dbReference type="OrthoDB" id="3273at10239"/>
<comment type="similarity">
    <text evidence="1">Belongs to the peptidase S49 family.</text>
</comment>
<dbReference type="EMBL" id="KT321316">
    <property type="protein sequence ID" value="ALA45455.1"/>
    <property type="molecule type" value="Genomic_DNA"/>
</dbReference>
<dbReference type="Gene3D" id="3.90.226.10">
    <property type="entry name" value="2-enoyl-CoA Hydratase, Chain A, domain 1"/>
    <property type="match status" value="1"/>
</dbReference>